<evidence type="ECO:0000256" key="8">
    <source>
        <dbReference type="ARBA" id="ARBA00034120"/>
    </source>
</evidence>
<evidence type="ECO:0000256" key="5">
    <source>
        <dbReference type="ARBA" id="ARBA00022842"/>
    </source>
</evidence>
<dbReference type="Proteomes" id="UP001596163">
    <property type="component" value="Unassembled WGS sequence"/>
</dbReference>
<dbReference type="InterPro" id="IPR030931">
    <property type="entry name" value="Group_II_RT_mat"/>
</dbReference>
<evidence type="ECO:0000256" key="6">
    <source>
        <dbReference type="ARBA" id="ARBA00022918"/>
    </source>
</evidence>
<accession>A0ABW0BYP6</accession>
<comment type="caution">
    <text evidence="11">The sequence shown here is derived from an EMBL/GenBank/DDBJ whole genome shotgun (WGS) entry which is preliminary data.</text>
</comment>
<dbReference type="Pfam" id="PF08388">
    <property type="entry name" value="GIIM"/>
    <property type="match status" value="1"/>
</dbReference>
<keyword evidence="2 11" id="KW-0808">Transferase</keyword>
<name>A0ABW0BYP6_9BACT</name>
<gene>
    <name evidence="11" type="primary">ltrA</name>
    <name evidence="11" type="ORF">ACFPIK_13015</name>
</gene>
<dbReference type="PANTHER" id="PTHR34047">
    <property type="entry name" value="NUCLEAR INTRON MATURASE 1, MITOCHONDRIAL-RELATED"/>
    <property type="match status" value="1"/>
</dbReference>
<dbReference type="PROSITE" id="PS50878">
    <property type="entry name" value="RT_POL"/>
    <property type="match status" value="1"/>
</dbReference>
<sequence>MIEQVLNRKNLYKAYRQVVSNKGSAGLDSMEVTELLSHLESERDRIATSILNHTYVPNPIRGVEIPKSNGKTRLLGVPTVVDRWLQQAVSQVLMTKYELTFEDHSYGFRPEKNIHKTVKQALNYINDGYQDIVDIDLKGFFDEVDHSILLELIYQRVKCQTTLRLIRKWLRAPIQINGKLHKRRKGVPQGSPLSPLLSNILLDLLDKELERRNLKYVRYADDFSIYTKSKKEARKVGNEIYLFLRDKLKLPINREKSGIRRPSDFELLGHAFVPTYERGVKGKYQLVVKKNSWDSLKRKLKQITKKTKPYSFEERLQKLSEVWRGWVNNYRLASITAKLKSLDEWLRNRLRYCIWHDWKKPERKRKNLIRLGVDQDHAYAFSRTRKGGWAVAQSPILTTTITLSRLRRKGYESMLSYYQKSQPTIQ</sequence>
<comment type="similarity">
    <text evidence="8">Belongs to the bacterial reverse transcriptase family.</text>
</comment>
<dbReference type="EC" id="2.7.7.49" evidence="1"/>
<evidence type="ECO:0000259" key="10">
    <source>
        <dbReference type="PROSITE" id="PS50878"/>
    </source>
</evidence>
<evidence type="ECO:0000256" key="2">
    <source>
        <dbReference type="ARBA" id="ARBA00022679"/>
    </source>
</evidence>
<evidence type="ECO:0000313" key="12">
    <source>
        <dbReference type="Proteomes" id="UP001596163"/>
    </source>
</evidence>
<dbReference type="Pfam" id="PF00078">
    <property type="entry name" value="RVT_1"/>
    <property type="match status" value="1"/>
</dbReference>
<evidence type="ECO:0000256" key="7">
    <source>
        <dbReference type="ARBA" id="ARBA00023118"/>
    </source>
</evidence>
<dbReference type="InterPro" id="IPR051083">
    <property type="entry name" value="GrpII_Intron_Splice-Mob/Def"/>
</dbReference>
<evidence type="ECO:0000256" key="4">
    <source>
        <dbReference type="ARBA" id="ARBA00022723"/>
    </source>
</evidence>
<keyword evidence="4" id="KW-0479">Metal-binding</keyword>
<evidence type="ECO:0000256" key="3">
    <source>
        <dbReference type="ARBA" id="ARBA00022695"/>
    </source>
</evidence>
<dbReference type="PANTHER" id="PTHR34047:SF8">
    <property type="entry name" value="PROTEIN YKFC"/>
    <property type="match status" value="1"/>
</dbReference>
<dbReference type="EMBL" id="JBHSKS010000010">
    <property type="protein sequence ID" value="MFC5192691.1"/>
    <property type="molecule type" value="Genomic_DNA"/>
</dbReference>
<dbReference type="NCBIfam" id="TIGR04416">
    <property type="entry name" value="group_II_RT_mat"/>
    <property type="match status" value="1"/>
</dbReference>
<organism evidence="11 12">
    <name type="scientific">Algoriphagus aquatilis</name>
    <dbReference type="NCBI Taxonomy" id="490186"/>
    <lineage>
        <taxon>Bacteria</taxon>
        <taxon>Pseudomonadati</taxon>
        <taxon>Bacteroidota</taxon>
        <taxon>Cytophagia</taxon>
        <taxon>Cytophagales</taxon>
        <taxon>Cyclobacteriaceae</taxon>
        <taxon>Algoriphagus</taxon>
    </lineage>
</organism>
<dbReference type="CDD" id="cd01651">
    <property type="entry name" value="RT_G2_intron"/>
    <property type="match status" value="1"/>
</dbReference>
<dbReference type="InterPro" id="IPR043502">
    <property type="entry name" value="DNA/RNA_pol_sf"/>
</dbReference>
<feature type="domain" description="Reverse transcriptase" evidence="10">
    <location>
        <begin position="44"/>
        <end position="272"/>
    </location>
</feature>
<proteinExistence type="inferred from homology"/>
<keyword evidence="7" id="KW-0051">Antiviral defense</keyword>
<evidence type="ECO:0000313" key="11">
    <source>
        <dbReference type="EMBL" id="MFC5192691.1"/>
    </source>
</evidence>
<keyword evidence="5" id="KW-0460">Magnesium</keyword>
<dbReference type="InterPro" id="IPR013597">
    <property type="entry name" value="Mat_intron_G2"/>
</dbReference>
<dbReference type="GO" id="GO:0003964">
    <property type="term" value="F:RNA-directed DNA polymerase activity"/>
    <property type="evidence" value="ECO:0007669"/>
    <property type="project" value="UniProtKB-KW"/>
</dbReference>
<dbReference type="PRINTS" id="PR00866">
    <property type="entry name" value="RNADNAPOLMS"/>
</dbReference>
<evidence type="ECO:0000256" key="1">
    <source>
        <dbReference type="ARBA" id="ARBA00012493"/>
    </source>
</evidence>
<keyword evidence="12" id="KW-1185">Reference proteome</keyword>
<dbReference type="InterPro" id="IPR000123">
    <property type="entry name" value="Reverse_transcriptase_msDNA"/>
</dbReference>
<dbReference type="RefSeq" id="WP_377915948.1">
    <property type="nucleotide sequence ID" value="NZ_JBHSKS010000010.1"/>
</dbReference>
<evidence type="ECO:0000256" key="9">
    <source>
        <dbReference type="ARBA" id="ARBA00048173"/>
    </source>
</evidence>
<keyword evidence="3 11" id="KW-0548">Nucleotidyltransferase</keyword>
<dbReference type="SUPFAM" id="SSF56672">
    <property type="entry name" value="DNA/RNA polymerases"/>
    <property type="match status" value="1"/>
</dbReference>
<protein>
    <recommendedName>
        <fullName evidence="1">RNA-directed DNA polymerase</fullName>
        <ecNumber evidence="1">2.7.7.49</ecNumber>
    </recommendedName>
</protein>
<keyword evidence="6 11" id="KW-0695">RNA-directed DNA polymerase</keyword>
<reference evidence="12" key="1">
    <citation type="journal article" date="2019" name="Int. J. Syst. Evol. Microbiol.">
        <title>The Global Catalogue of Microorganisms (GCM) 10K type strain sequencing project: providing services to taxonomists for standard genome sequencing and annotation.</title>
        <authorList>
            <consortium name="The Broad Institute Genomics Platform"/>
            <consortium name="The Broad Institute Genome Sequencing Center for Infectious Disease"/>
            <person name="Wu L."/>
            <person name="Ma J."/>
        </authorList>
    </citation>
    <scope>NUCLEOTIDE SEQUENCE [LARGE SCALE GENOMIC DNA]</scope>
    <source>
        <strain evidence="12">CGMCC 1.7030</strain>
    </source>
</reference>
<comment type="catalytic activity">
    <reaction evidence="9">
        <text>DNA(n) + a 2'-deoxyribonucleoside 5'-triphosphate = DNA(n+1) + diphosphate</text>
        <dbReference type="Rhea" id="RHEA:22508"/>
        <dbReference type="Rhea" id="RHEA-COMP:17339"/>
        <dbReference type="Rhea" id="RHEA-COMP:17340"/>
        <dbReference type="ChEBI" id="CHEBI:33019"/>
        <dbReference type="ChEBI" id="CHEBI:61560"/>
        <dbReference type="ChEBI" id="CHEBI:173112"/>
        <dbReference type="EC" id="2.7.7.49"/>
    </reaction>
</comment>
<dbReference type="InterPro" id="IPR000477">
    <property type="entry name" value="RT_dom"/>
</dbReference>